<evidence type="ECO:0008006" key="4">
    <source>
        <dbReference type="Google" id="ProtNLM"/>
    </source>
</evidence>
<keyword evidence="3" id="KW-1185">Reference proteome</keyword>
<evidence type="ECO:0000256" key="1">
    <source>
        <dbReference type="SAM" id="SignalP"/>
    </source>
</evidence>
<feature type="chain" id="PRO_5020628699" description="Secreted protein" evidence="1">
    <location>
        <begin position="35"/>
        <end position="71"/>
    </location>
</feature>
<gene>
    <name evidence="2" type="ORF">SEVIR_5G090850v2</name>
</gene>
<dbReference type="Proteomes" id="UP000298652">
    <property type="component" value="Chromosome 5"/>
</dbReference>
<feature type="signal peptide" evidence="1">
    <location>
        <begin position="1"/>
        <end position="34"/>
    </location>
</feature>
<keyword evidence="1" id="KW-0732">Signal</keyword>
<organism evidence="2 3">
    <name type="scientific">Setaria viridis</name>
    <name type="common">Green bristlegrass</name>
    <name type="synonym">Setaria italica subsp. viridis</name>
    <dbReference type="NCBI Taxonomy" id="4556"/>
    <lineage>
        <taxon>Eukaryota</taxon>
        <taxon>Viridiplantae</taxon>
        <taxon>Streptophyta</taxon>
        <taxon>Embryophyta</taxon>
        <taxon>Tracheophyta</taxon>
        <taxon>Spermatophyta</taxon>
        <taxon>Magnoliopsida</taxon>
        <taxon>Liliopsida</taxon>
        <taxon>Poales</taxon>
        <taxon>Poaceae</taxon>
        <taxon>PACMAD clade</taxon>
        <taxon>Panicoideae</taxon>
        <taxon>Panicodae</taxon>
        <taxon>Paniceae</taxon>
        <taxon>Cenchrinae</taxon>
        <taxon>Setaria</taxon>
    </lineage>
</organism>
<name>A0A4U6UBL8_SETVI</name>
<dbReference type="EMBL" id="CM016556">
    <property type="protein sequence ID" value="TKW13300.1"/>
    <property type="molecule type" value="Genomic_DNA"/>
</dbReference>
<reference evidence="2" key="1">
    <citation type="submission" date="2019-03" db="EMBL/GenBank/DDBJ databases">
        <title>WGS assembly of Setaria viridis.</title>
        <authorList>
            <person name="Huang P."/>
            <person name="Jenkins J."/>
            <person name="Grimwood J."/>
            <person name="Barry K."/>
            <person name="Healey A."/>
            <person name="Mamidi S."/>
            <person name="Sreedasyam A."/>
            <person name="Shu S."/>
            <person name="Feldman M."/>
            <person name="Wu J."/>
            <person name="Yu Y."/>
            <person name="Chen C."/>
            <person name="Johnson J."/>
            <person name="Rokhsar D."/>
            <person name="Baxter I."/>
            <person name="Schmutz J."/>
            <person name="Brutnell T."/>
            <person name="Kellogg E."/>
        </authorList>
    </citation>
    <scope>NUCLEOTIDE SEQUENCE [LARGE SCALE GENOMIC DNA]</scope>
</reference>
<protein>
    <recommendedName>
        <fullName evidence="4">Secreted protein</fullName>
    </recommendedName>
</protein>
<accession>A0A4U6UBL8</accession>
<dbReference type="AlphaFoldDB" id="A0A4U6UBL8"/>
<evidence type="ECO:0000313" key="2">
    <source>
        <dbReference type="EMBL" id="TKW13300.1"/>
    </source>
</evidence>
<evidence type="ECO:0000313" key="3">
    <source>
        <dbReference type="Proteomes" id="UP000298652"/>
    </source>
</evidence>
<proteinExistence type="predicted"/>
<sequence length="71" mass="8196">MLLFIYRALKKDEITTWWCSRAGTFFFLVTCVQAAPSHSHTPKSMQDQTRGGSFRRYDVARYSSFSNRAAP</sequence>
<dbReference type="Gramene" id="TKW13300">
    <property type="protein sequence ID" value="TKW13300"/>
    <property type="gene ID" value="SEVIR_5G090850v2"/>
</dbReference>